<protein>
    <submittedName>
        <fullName evidence="1">Uncharacterized protein</fullName>
    </submittedName>
</protein>
<sequence length="126" mass="14264">MRAGAYAEVDGHVYPAVSLHKPSVRLLSFGPQAPDPAFEDEGRGRWSWLVDRSAASRLFFVETTARWKGRDVVVQRVEGDTAIWSYDRDDLPADPRVSRVDRFEWQGQVPVSELTDAVEVEHEVPL</sequence>
<evidence type="ECO:0000313" key="1">
    <source>
        <dbReference type="EMBL" id="GCD21391.1"/>
    </source>
</evidence>
<proteinExistence type="predicted"/>
<dbReference type="AlphaFoldDB" id="A0A401V3D6"/>
<dbReference type="EMBL" id="BHYL01000276">
    <property type="protein sequence ID" value="GCD21391.1"/>
    <property type="molecule type" value="Genomic_DNA"/>
</dbReference>
<keyword evidence="2" id="KW-1185">Reference proteome</keyword>
<evidence type="ECO:0000313" key="2">
    <source>
        <dbReference type="Proteomes" id="UP000288246"/>
    </source>
</evidence>
<reference evidence="1 2" key="1">
    <citation type="submission" date="2018-11" db="EMBL/GenBank/DDBJ databases">
        <title>Draft genome sequence of Cellulomonas takizawaensis strain TKZ-21.</title>
        <authorList>
            <person name="Yamamura H."/>
            <person name="Hayashi T."/>
            <person name="Hamada M."/>
            <person name="Serisawa Y."/>
            <person name="Matsuyama K."/>
            <person name="Nakagawa Y."/>
            <person name="Otoguro M."/>
            <person name="Yanagida F."/>
            <person name="Hayakawa M."/>
        </authorList>
    </citation>
    <scope>NUCLEOTIDE SEQUENCE [LARGE SCALE GENOMIC DNA]</scope>
    <source>
        <strain evidence="1 2">TKZ-21</strain>
    </source>
</reference>
<name>A0A401V3D6_9CELL</name>
<dbReference type="Proteomes" id="UP000288246">
    <property type="component" value="Unassembled WGS sequence"/>
</dbReference>
<dbReference type="RefSeq" id="WP_124343916.1">
    <property type="nucleotide sequence ID" value="NZ_BHYL01000276.1"/>
</dbReference>
<dbReference type="OrthoDB" id="4833125at2"/>
<accession>A0A401V3D6</accession>
<gene>
    <name evidence="1" type="ORF">CTKZ_29530</name>
</gene>
<comment type="caution">
    <text evidence="1">The sequence shown here is derived from an EMBL/GenBank/DDBJ whole genome shotgun (WGS) entry which is preliminary data.</text>
</comment>
<organism evidence="1 2">
    <name type="scientific">Cellulomonas algicola</name>
    <dbReference type="NCBI Taxonomy" id="2071633"/>
    <lineage>
        <taxon>Bacteria</taxon>
        <taxon>Bacillati</taxon>
        <taxon>Actinomycetota</taxon>
        <taxon>Actinomycetes</taxon>
        <taxon>Micrococcales</taxon>
        <taxon>Cellulomonadaceae</taxon>
        <taxon>Cellulomonas</taxon>
    </lineage>
</organism>